<dbReference type="GO" id="GO:0003968">
    <property type="term" value="F:RNA-directed RNA polymerase activity"/>
    <property type="evidence" value="ECO:0007669"/>
    <property type="project" value="UniProtKB-KW"/>
</dbReference>
<dbReference type="InterPro" id="IPR007855">
    <property type="entry name" value="RDRP"/>
</dbReference>
<feature type="domain" description="RDRP core" evidence="2">
    <location>
        <begin position="13"/>
        <end position="66"/>
    </location>
</feature>
<dbReference type="InterPro" id="IPR057596">
    <property type="entry name" value="RDRP_core"/>
</dbReference>
<keyword evidence="4" id="KW-1185">Reference proteome</keyword>
<evidence type="ECO:0000259" key="2">
    <source>
        <dbReference type="Pfam" id="PF05183"/>
    </source>
</evidence>
<reference evidence="3 4" key="1">
    <citation type="journal article" date="2024" name="J Genomics">
        <title>Draft genome sequencing and assembly of Favolaschia claudopus CIRM-BRFM 2984 isolated from oak limbs.</title>
        <authorList>
            <person name="Navarro D."/>
            <person name="Drula E."/>
            <person name="Chaduli D."/>
            <person name="Cazenave R."/>
            <person name="Ahrendt S."/>
            <person name="Wang J."/>
            <person name="Lipzen A."/>
            <person name="Daum C."/>
            <person name="Barry K."/>
            <person name="Grigoriev I.V."/>
            <person name="Favel A."/>
            <person name="Rosso M.N."/>
            <person name="Martin F."/>
        </authorList>
    </citation>
    <scope>NUCLEOTIDE SEQUENCE [LARGE SCALE GENOMIC DNA]</scope>
    <source>
        <strain evidence="3 4">CIRM-BRFM 2984</strain>
    </source>
</reference>
<evidence type="ECO:0000313" key="4">
    <source>
        <dbReference type="Proteomes" id="UP001362999"/>
    </source>
</evidence>
<protein>
    <recommendedName>
        <fullName evidence="1">RNA-dependent RNA polymerase</fullName>
        <ecNumber evidence="1">2.7.7.48</ecNumber>
    </recommendedName>
</protein>
<dbReference type="EMBL" id="JAWWNJ010000005">
    <property type="protein sequence ID" value="KAK7056079.1"/>
    <property type="molecule type" value="Genomic_DNA"/>
</dbReference>
<comment type="catalytic activity">
    <reaction evidence="1">
        <text>RNA(n) + a ribonucleoside 5'-triphosphate = RNA(n+1) + diphosphate</text>
        <dbReference type="Rhea" id="RHEA:21248"/>
        <dbReference type="Rhea" id="RHEA-COMP:14527"/>
        <dbReference type="Rhea" id="RHEA-COMP:17342"/>
        <dbReference type="ChEBI" id="CHEBI:33019"/>
        <dbReference type="ChEBI" id="CHEBI:61557"/>
        <dbReference type="ChEBI" id="CHEBI:140395"/>
        <dbReference type="EC" id="2.7.7.48"/>
    </reaction>
</comment>
<dbReference type="EC" id="2.7.7.48" evidence="1"/>
<dbReference type="Proteomes" id="UP001362999">
    <property type="component" value="Unassembled WGS sequence"/>
</dbReference>
<evidence type="ECO:0000256" key="1">
    <source>
        <dbReference type="RuleBase" id="RU363098"/>
    </source>
</evidence>
<evidence type="ECO:0000313" key="3">
    <source>
        <dbReference type="EMBL" id="KAK7056079.1"/>
    </source>
</evidence>
<keyword evidence="1" id="KW-0696">RNA-directed RNA polymerase</keyword>
<dbReference type="GO" id="GO:0030422">
    <property type="term" value="P:siRNA processing"/>
    <property type="evidence" value="ECO:0007669"/>
    <property type="project" value="TreeGrafter"/>
</dbReference>
<dbReference type="AlphaFoldDB" id="A0AAW0DZ17"/>
<proteinExistence type="inferred from homology"/>
<dbReference type="GO" id="GO:0031380">
    <property type="term" value="C:nuclear RNA-directed RNA polymerase complex"/>
    <property type="evidence" value="ECO:0007669"/>
    <property type="project" value="TreeGrafter"/>
</dbReference>
<comment type="caution">
    <text evidence="3">The sequence shown here is derived from an EMBL/GenBank/DDBJ whole genome shotgun (WGS) entry which is preliminary data.</text>
</comment>
<dbReference type="Pfam" id="PF05183">
    <property type="entry name" value="RdRP"/>
    <property type="match status" value="1"/>
</dbReference>
<dbReference type="PANTHER" id="PTHR23079:SF55">
    <property type="entry name" value="RNA-DIRECTED RNA POLYMERASE"/>
    <property type="match status" value="1"/>
</dbReference>
<dbReference type="GO" id="GO:0003723">
    <property type="term" value="F:RNA binding"/>
    <property type="evidence" value="ECO:0007669"/>
    <property type="project" value="UniProtKB-KW"/>
</dbReference>
<comment type="similarity">
    <text evidence="1">Belongs to the RdRP family.</text>
</comment>
<accession>A0AAW0DZ17</accession>
<keyword evidence="1" id="KW-0808">Transferase</keyword>
<gene>
    <name evidence="3" type="ORF">R3P38DRAFT_3170742</name>
</gene>
<dbReference type="PANTHER" id="PTHR23079">
    <property type="entry name" value="RNA-DEPENDENT RNA POLYMERASE"/>
    <property type="match status" value="1"/>
</dbReference>
<keyword evidence="1" id="KW-0548">Nucleotidyltransferase</keyword>
<name>A0AAW0DZ17_9AGAR</name>
<sequence>MQMTHSYRCSRSVLEAVNRPELKHLTNCIVFAAPGARSEPDRMGGGDLAGDTFFAVFDPLLILQNRDPLKPVAPSIRAWTSSKKWKSVREARSWVACEFMEAAPHLASSANPKRRALGAPVDNVEWVDGNETSSSSV</sequence>
<keyword evidence="1" id="KW-0694">RNA-binding</keyword>
<organism evidence="3 4">
    <name type="scientific">Favolaschia claudopus</name>
    <dbReference type="NCBI Taxonomy" id="2862362"/>
    <lineage>
        <taxon>Eukaryota</taxon>
        <taxon>Fungi</taxon>
        <taxon>Dikarya</taxon>
        <taxon>Basidiomycota</taxon>
        <taxon>Agaricomycotina</taxon>
        <taxon>Agaricomycetes</taxon>
        <taxon>Agaricomycetidae</taxon>
        <taxon>Agaricales</taxon>
        <taxon>Marasmiineae</taxon>
        <taxon>Mycenaceae</taxon>
        <taxon>Favolaschia</taxon>
    </lineage>
</organism>